<dbReference type="PANTHER" id="PTHR46338">
    <property type="entry name" value="TRANSCRIPTION INITIATION FACTOR TFIID SUBUNIT 8"/>
    <property type="match status" value="1"/>
</dbReference>
<evidence type="ECO:0000313" key="7">
    <source>
        <dbReference type="EMBL" id="KAK2592038.1"/>
    </source>
</evidence>
<dbReference type="EMBL" id="JASWJB010000293">
    <property type="protein sequence ID" value="KAK2592038.1"/>
    <property type="molecule type" value="Genomic_DNA"/>
</dbReference>
<evidence type="ECO:0000313" key="8">
    <source>
        <dbReference type="Proteomes" id="UP001251528"/>
    </source>
</evidence>
<keyword evidence="2" id="KW-0805">Transcription regulation</keyword>
<feature type="region of interest" description="Disordered" evidence="5">
    <location>
        <begin position="177"/>
        <end position="225"/>
    </location>
</feature>
<dbReference type="Proteomes" id="UP001251528">
    <property type="component" value="Unassembled WGS sequence"/>
</dbReference>
<dbReference type="Gene3D" id="1.10.20.10">
    <property type="entry name" value="Histone, subunit A"/>
    <property type="match status" value="1"/>
</dbReference>
<reference evidence="7" key="1">
    <citation type="submission" date="2023-06" db="EMBL/GenBank/DDBJ databases">
        <title>Conoideocrella luteorostrata (Hypocreales: Clavicipitaceae), a potential biocontrol fungus for elongate hemlock scale in United States Christmas tree production areas.</title>
        <authorList>
            <person name="Barrett H."/>
            <person name="Lovett B."/>
            <person name="Macias A.M."/>
            <person name="Stajich J.E."/>
            <person name="Kasson M.T."/>
        </authorList>
    </citation>
    <scope>NUCLEOTIDE SEQUENCE</scope>
    <source>
        <strain evidence="7">ARSEF 14590</strain>
    </source>
</reference>
<dbReference type="PANTHER" id="PTHR46338:SF1">
    <property type="entry name" value="TRANSCRIPTION INITIATION FACTOR TFIID SUBUNIT 8"/>
    <property type="match status" value="1"/>
</dbReference>
<organism evidence="7 8">
    <name type="scientific">Conoideocrella luteorostrata</name>
    <dbReference type="NCBI Taxonomy" id="1105319"/>
    <lineage>
        <taxon>Eukaryota</taxon>
        <taxon>Fungi</taxon>
        <taxon>Dikarya</taxon>
        <taxon>Ascomycota</taxon>
        <taxon>Pezizomycotina</taxon>
        <taxon>Sordariomycetes</taxon>
        <taxon>Hypocreomycetidae</taxon>
        <taxon>Hypocreales</taxon>
        <taxon>Clavicipitaceae</taxon>
        <taxon>Conoideocrella</taxon>
    </lineage>
</organism>
<feature type="compositionally biased region" description="Low complexity" evidence="5">
    <location>
        <begin position="201"/>
        <end position="215"/>
    </location>
</feature>
<dbReference type="GO" id="GO:0005669">
    <property type="term" value="C:transcription factor TFIID complex"/>
    <property type="evidence" value="ECO:0007669"/>
    <property type="project" value="InterPro"/>
</dbReference>
<protein>
    <recommendedName>
        <fullName evidence="6">Bromodomain associated domain-containing protein</fullName>
    </recommendedName>
</protein>
<dbReference type="SMART" id="SM00576">
    <property type="entry name" value="BTP"/>
    <property type="match status" value="1"/>
</dbReference>
<comment type="subcellular location">
    <subcellularLocation>
        <location evidence="1">Nucleus</location>
    </subcellularLocation>
</comment>
<evidence type="ECO:0000256" key="4">
    <source>
        <dbReference type="ARBA" id="ARBA00023242"/>
    </source>
</evidence>
<keyword evidence="3" id="KW-0804">Transcription</keyword>
<proteinExistence type="predicted"/>
<gene>
    <name evidence="7" type="ORF">QQS21_010271</name>
</gene>
<keyword evidence="4" id="KW-0539">Nucleus</keyword>
<evidence type="ECO:0000256" key="2">
    <source>
        <dbReference type="ARBA" id="ARBA00023015"/>
    </source>
</evidence>
<accession>A0AAJ0CHP1</accession>
<dbReference type="InterPro" id="IPR009072">
    <property type="entry name" value="Histone-fold"/>
</dbReference>
<dbReference type="InterPro" id="IPR037818">
    <property type="entry name" value="TAF8"/>
</dbReference>
<dbReference type="InterPro" id="IPR006565">
    <property type="entry name" value="BTP"/>
</dbReference>
<evidence type="ECO:0000256" key="1">
    <source>
        <dbReference type="ARBA" id="ARBA00004123"/>
    </source>
</evidence>
<comment type="caution">
    <text evidence="7">The sequence shown here is derived from an EMBL/GenBank/DDBJ whole genome shotgun (WGS) entry which is preliminary data.</text>
</comment>
<evidence type="ECO:0000259" key="6">
    <source>
        <dbReference type="SMART" id="SM00576"/>
    </source>
</evidence>
<evidence type="ECO:0000256" key="3">
    <source>
        <dbReference type="ARBA" id="ARBA00023163"/>
    </source>
</evidence>
<sequence length="225" mass="24450">MTSHSAFFHALLRPPILQILRATGYHSAKPSVVDSLTDIAARYLFALCQATASHATHNQGDAGDYTIVDVRMALQQLGALQPERSAAGKEWLGQEDVRGVEEFIEWFSGERMKELMEMGIGDGETGTTDYLSALMKKHSKGAEESKWNGTVIGRPVDTVGERLIEGGSITSIQEWIKQRSSFPEEPDQANVNGEEGHDRGSPTPSSGLSSVGSRLGDVEDDMDLS</sequence>
<dbReference type="Pfam" id="PF07524">
    <property type="entry name" value="Bromo_TP"/>
    <property type="match status" value="1"/>
</dbReference>
<dbReference type="CDD" id="cd00076">
    <property type="entry name" value="HFD_SF"/>
    <property type="match status" value="1"/>
</dbReference>
<keyword evidence="8" id="KW-1185">Reference proteome</keyword>
<feature type="domain" description="Bromodomain associated" evidence="6">
    <location>
        <begin position="5"/>
        <end position="83"/>
    </location>
</feature>
<dbReference type="AlphaFoldDB" id="A0AAJ0CHP1"/>
<evidence type="ECO:0000256" key="5">
    <source>
        <dbReference type="SAM" id="MobiDB-lite"/>
    </source>
</evidence>
<name>A0AAJ0CHP1_9HYPO</name>
<dbReference type="GO" id="GO:0046982">
    <property type="term" value="F:protein heterodimerization activity"/>
    <property type="evidence" value="ECO:0007669"/>
    <property type="project" value="InterPro"/>
</dbReference>